<protein>
    <submittedName>
        <fullName evidence="2">HPr kinase/phosphorylase</fullName>
        <ecNumber evidence="2">2.7.4.-</ecNumber>
    </submittedName>
</protein>
<gene>
    <name evidence="2" type="primary">hprK</name>
    <name evidence="2" type="ORF">ROLI_004930</name>
</gene>
<proteinExistence type="predicted"/>
<dbReference type="EC" id="2.7.4.-" evidence="2"/>
<sequence length="149" mass="15781">MKSSPFSTDGAAITLHASCVSYQGNGVIILGASGTGKSSLALQLMAYGAELVADDQTTVTVRNGLLSASSPSILKGLIEARGVGLLRANHLPETEVGLVVDLDRLETKRLPELHRTNLAGIDVVCLHKADCPHFPAAILHYLRSGRWKP</sequence>
<keyword evidence="3" id="KW-1185">Reference proteome</keyword>
<accession>A0ABZ2BQ11</accession>
<evidence type="ECO:0000313" key="2">
    <source>
        <dbReference type="EMBL" id="WVX47426.1"/>
    </source>
</evidence>
<dbReference type="RefSeq" id="WP_187429163.1">
    <property type="nucleotide sequence ID" value="NZ_CP143423.1"/>
</dbReference>
<feature type="domain" description="HPr kinase/phosphorylase C-terminal" evidence="1">
    <location>
        <begin position="13"/>
        <end position="91"/>
    </location>
</feature>
<keyword evidence="2" id="KW-0418">Kinase</keyword>
<dbReference type="Proteomes" id="UP001318682">
    <property type="component" value="Chromosome"/>
</dbReference>
<dbReference type="Gene3D" id="3.40.50.300">
    <property type="entry name" value="P-loop containing nucleotide triphosphate hydrolases"/>
    <property type="match status" value="1"/>
</dbReference>
<dbReference type="EMBL" id="CP143423">
    <property type="protein sequence ID" value="WVX47426.1"/>
    <property type="molecule type" value="Genomic_DNA"/>
</dbReference>
<dbReference type="Pfam" id="PF07475">
    <property type="entry name" value="Hpr_kinase_C"/>
    <property type="match status" value="1"/>
</dbReference>
<reference evidence="3" key="1">
    <citation type="submission" date="2024-01" db="EMBL/GenBank/DDBJ databases">
        <title>Roseobacter fucihabitans sp. nov., isolated from the brown alga Fucus spiralis.</title>
        <authorList>
            <person name="Hahnke S."/>
            <person name="Berger M."/>
            <person name="Schlingloff A."/>
            <person name="Athale I."/>
            <person name="Neumann-Schaal M."/>
            <person name="Adenaya A."/>
            <person name="Poehlein A."/>
            <person name="Daniel R."/>
            <person name="Pertersen J."/>
            <person name="Brinkhoff T."/>
        </authorList>
    </citation>
    <scope>NUCLEOTIDE SEQUENCE [LARGE SCALE GENOMIC DNA]</scope>
    <source>
        <strain evidence="3">B14</strain>
    </source>
</reference>
<keyword evidence="2" id="KW-0808">Transferase</keyword>
<organism evidence="2 3">
    <name type="scientific">Roseobacter fucihabitans</name>
    <dbReference type="NCBI Taxonomy" id="1537242"/>
    <lineage>
        <taxon>Bacteria</taxon>
        <taxon>Pseudomonadati</taxon>
        <taxon>Pseudomonadota</taxon>
        <taxon>Alphaproteobacteria</taxon>
        <taxon>Rhodobacterales</taxon>
        <taxon>Roseobacteraceae</taxon>
        <taxon>Roseobacter</taxon>
    </lineage>
</organism>
<dbReference type="GO" id="GO:0016301">
    <property type="term" value="F:kinase activity"/>
    <property type="evidence" value="ECO:0007669"/>
    <property type="project" value="UniProtKB-KW"/>
</dbReference>
<name>A0ABZ2BQ11_9RHOB</name>
<dbReference type="CDD" id="cd01918">
    <property type="entry name" value="HprK_C"/>
    <property type="match status" value="1"/>
</dbReference>
<dbReference type="InterPro" id="IPR027417">
    <property type="entry name" value="P-loop_NTPase"/>
</dbReference>
<evidence type="ECO:0000259" key="1">
    <source>
        <dbReference type="Pfam" id="PF07475"/>
    </source>
</evidence>
<evidence type="ECO:0000313" key="3">
    <source>
        <dbReference type="Proteomes" id="UP001318682"/>
    </source>
</evidence>
<dbReference type="InterPro" id="IPR011104">
    <property type="entry name" value="Hpr_kin/Pase_C"/>
</dbReference>
<dbReference type="SUPFAM" id="SSF53795">
    <property type="entry name" value="PEP carboxykinase-like"/>
    <property type="match status" value="1"/>
</dbReference>